<dbReference type="Gene3D" id="2.30.30.140">
    <property type="match status" value="5"/>
</dbReference>
<evidence type="ECO:0000256" key="1">
    <source>
        <dbReference type="SAM" id="MobiDB-lite"/>
    </source>
</evidence>
<evidence type="ECO:0000259" key="2">
    <source>
        <dbReference type="PROSITE" id="PS50304"/>
    </source>
</evidence>
<dbReference type="CDD" id="cd20417">
    <property type="entry name" value="Tudor_TDRD4_rpt4"/>
    <property type="match status" value="1"/>
</dbReference>
<dbReference type="InterPro" id="IPR047849">
    <property type="entry name" value="RNF17-like_TUDOR_rpt4"/>
</dbReference>
<dbReference type="InterPro" id="IPR047848">
    <property type="entry name" value="RNF17-like_TUDOR_rpt3"/>
</dbReference>
<dbReference type="RefSeq" id="XP_041440505.1">
    <property type="nucleotide sequence ID" value="XM_041584571.1"/>
</dbReference>
<feature type="domain" description="Tudor" evidence="2">
    <location>
        <begin position="717"/>
        <end position="775"/>
    </location>
</feature>
<evidence type="ECO:0000313" key="4">
    <source>
        <dbReference type="RefSeq" id="XP_041440505.1"/>
    </source>
</evidence>
<gene>
    <name evidence="4" type="primary">rnf17.S</name>
</gene>
<dbReference type="CDD" id="cd20414">
    <property type="entry name" value="Tudor_TDRD4_rpt1"/>
    <property type="match status" value="1"/>
</dbReference>
<protein>
    <submittedName>
        <fullName evidence="4">RING finger protein 17 isoform X1</fullName>
    </submittedName>
</protein>
<dbReference type="Gene3D" id="2.40.50.90">
    <property type="match status" value="4"/>
</dbReference>
<accession>A0A8J1MHE6</accession>
<evidence type="ECO:0000313" key="3">
    <source>
        <dbReference type="Proteomes" id="UP000186698"/>
    </source>
</evidence>
<sequence>MAAWTRRCIKCLNPAGCHLDLPLCPTCEELEEEVIDIEAIDSDSDEDLLMDGMSTFEKTDEEQMDMSQNGTDMDLPPSENKHLMEQSDQSSSVSVDNQDNICERIDEALVIAKDSFQCIDEALKTLKHLEENNRQVKRNICDAVVKEFEKISHALQKRKAFLIAEIKACSAVYSTEIHKTIQEIEEKRSCLEPGFKFAGGLKQFPLMGTYCDFKQLLGDLKVNLEYENFVHQYKSDIRFTFEVENIFQIIDQTGKICSSKSPKFQIGEKSDSDSLSYESLDIQKVQKKHDVKTRGQRRHCIKQELHPEYKSHQEDYNWLQKPSSPMPSDNEEKSLSSPDVIIEEIINEDYTCTPEVHKPTAITPLQSIEKIWQFKPGTDIDGQRKNKNRKPPKKKINSCSPFVQKGSSELVNLVYVVNPCHFYVRRYSQTKQAVILDKILKTLSNKDRANPTDLLVLGEIIAINSTKHELWCRGEIIALIPLENKYKGKPCGPTQYKIEDVLLLKVFLLDYGSTEVFSSVRYVGNKFSRTEDCPSQYTIFKNLCDVVRKLNLASEVQLRSVPPLAIQCAIVDIVPANPDGRWTAKCKEEFLTLVNNKCLEMKVFKEEDNKLFVDLRKPSSFKSSSNMPASIRDALVFLDLARFRLSGAAPEKSILPRSFIPPVVLEHRTNFTVAVSHINDPSDFYIQVVDNAEYIPFSRKIQTIYNSEESDDLKIKRPVFGQVCMKKYTDGSWYRALVVGFSGQEEVIIKYVDFGNTDTVHVNTLRDLKDEFLDMPCKAICCRLAFIEPCNNAHRWSPEACGFFIKVAEHKFLNCNSLGVLLDNKLSVELFESGLESISINTKMIELKYASLMPGSPGLNNQWSTKTEVWDTPAILSVNHMECQEKPLLQGKALDVRVCHVESPDRICIQWLSTENYINGLHSKMSEKYETSNPETVQWTAGMYVAVQLPVVKQWRRGLIQNIVSDRLVEVFYFDFGMKAVVDVINIRTLEDSMLKLNKMCLECSLMDIKPAGGSENWTATACDVLSYYLTGAVAKIAIEEKTKQWPLPVKIWIKDEASQEADVSDFLIKQGLALKIRRSDEPETVGKVSEKSTSITDVHELIKVTLQCDNIASETRNASEHLESDEAVSEQNLIEPYLPPRIPDSVFSAKVSCIDNGIIYVIPESLETDLENIMNDLHKSFKCFGIMGQYSWKEGEGCLIKGSDARPYRGKVLKILGGEMILVQYVDYGCIEKILLCHTSAIVFNPDVPLFCIPCQLHKTLPVGNKWQPDAIELLKELLLDRNVKVHVAEPPTVPGGVASVDIYCNSASVSRILEQYSHCVPEDSDKRSKFERSYESKHCLMKNQGNQYCEANMFRKSDLDKVFDLSFENLLSPDLETPVLPRYTVPSLPAPGEHFLVKVRHIQTPNKVYISRNLTNNLLCDLDENTLCCDPDEDSLTSKIIWINKHADKLLRLTNFRSEMPCLAEYSDGKIYRAKLLSVSSYDPPKFFVDFVDYGSAKSVATESLFQLPAELIHYPVEAVKVHLAGIKPPIEDFEAERLPYCPEWSFRAVRACMDILEKDTFMALRTGSSSELSVYLYEESGNEHVYKALVEEGLVEFDE</sequence>
<feature type="domain" description="Tudor" evidence="2">
    <location>
        <begin position="1457"/>
        <end position="1517"/>
    </location>
</feature>
<dbReference type="SUPFAM" id="SSF63748">
    <property type="entry name" value="Tudor/PWWP/MBT"/>
    <property type="match status" value="4"/>
</dbReference>
<dbReference type="Pfam" id="PF00567">
    <property type="entry name" value="TUDOR"/>
    <property type="match status" value="4"/>
</dbReference>
<dbReference type="Proteomes" id="UP000186698">
    <property type="component" value="Chromosome 2S"/>
</dbReference>
<dbReference type="KEGG" id="xla:108709999"/>
<name>A0A8J1MHE6_XENLA</name>
<proteinExistence type="predicted"/>
<dbReference type="PANTHER" id="PTHR16442">
    <property type="entry name" value="RING FINGER PROTEIN 17"/>
    <property type="match status" value="1"/>
</dbReference>
<feature type="region of interest" description="Disordered" evidence="1">
    <location>
        <begin position="60"/>
        <end position="96"/>
    </location>
</feature>
<dbReference type="GeneID" id="108709999"/>
<feature type="compositionally biased region" description="Basic residues" evidence="1">
    <location>
        <begin position="385"/>
        <end position="396"/>
    </location>
</feature>
<feature type="domain" description="Tudor" evidence="2">
    <location>
        <begin position="938"/>
        <end position="997"/>
    </location>
</feature>
<dbReference type="SMART" id="SM00333">
    <property type="entry name" value="TUDOR"/>
    <property type="match status" value="4"/>
</dbReference>
<feature type="region of interest" description="Disordered" evidence="1">
    <location>
        <begin position="312"/>
        <end position="335"/>
    </location>
</feature>
<reference evidence="3" key="1">
    <citation type="submission" date="2024-06" db="UniProtKB">
        <authorList>
            <consortium name="RefSeq"/>
        </authorList>
    </citation>
    <scope>NUCLEOTIDE SEQUENCE [LARGE SCALE GENOMIC DNA]</scope>
    <source>
        <strain evidence="3">J_2021</strain>
    </source>
</reference>
<organism evidence="3 4">
    <name type="scientific">Xenopus laevis</name>
    <name type="common">African clawed frog</name>
    <dbReference type="NCBI Taxonomy" id="8355"/>
    <lineage>
        <taxon>Eukaryota</taxon>
        <taxon>Metazoa</taxon>
        <taxon>Chordata</taxon>
        <taxon>Craniata</taxon>
        <taxon>Vertebrata</taxon>
        <taxon>Euteleostomi</taxon>
        <taxon>Amphibia</taxon>
        <taxon>Batrachia</taxon>
        <taxon>Anura</taxon>
        <taxon>Pipoidea</taxon>
        <taxon>Pipidae</taxon>
        <taxon>Xenopodinae</taxon>
        <taxon>Xenopus</taxon>
        <taxon>Xenopus</taxon>
    </lineage>
</organism>
<feature type="compositionally biased region" description="Low complexity" evidence="1">
    <location>
        <begin position="86"/>
        <end position="96"/>
    </location>
</feature>
<dbReference type="OrthoDB" id="5800423at2759"/>
<feature type="region of interest" description="Disordered" evidence="1">
    <location>
        <begin position="377"/>
        <end position="398"/>
    </location>
</feature>
<dbReference type="InterPro" id="IPR002999">
    <property type="entry name" value="Tudor"/>
</dbReference>
<dbReference type="InterPro" id="IPR035437">
    <property type="entry name" value="SNase_OB-fold_sf"/>
</dbReference>
<dbReference type="PROSITE" id="PS50304">
    <property type="entry name" value="TUDOR"/>
    <property type="match status" value="3"/>
</dbReference>
<reference evidence="4" key="2">
    <citation type="submission" date="2025-08" db="UniProtKB">
        <authorList>
            <consortium name="RefSeq"/>
        </authorList>
    </citation>
    <scope>IDENTIFICATION</scope>
    <source>
        <strain evidence="4">J_2021</strain>
        <tissue evidence="4">Erythrocytes</tissue>
    </source>
</reference>
<dbReference type="CTD" id="108709999"/>
<dbReference type="CDD" id="cd20416">
    <property type="entry name" value="Tudor_TDRD4_rpt3"/>
    <property type="match status" value="1"/>
</dbReference>
<dbReference type="PANTHER" id="PTHR16442:SF1">
    <property type="entry name" value="RING FINGER PROTEIN 17"/>
    <property type="match status" value="1"/>
</dbReference>
<keyword evidence="3" id="KW-1185">Reference proteome</keyword>
<dbReference type="InterPro" id="IPR047845">
    <property type="entry name" value="RNF17-like_TUDOR_rpt1"/>
</dbReference>